<protein>
    <submittedName>
        <fullName evidence="1">Uncharacterized protein</fullName>
    </submittedName>
</protein>
<keyword evidence="2" id="KW-1185">Reference proteome</keyword>
<reference evidence="1 2" key="1">
    <citation type="journal article" date="2021" name="Hortic Res">
        <title>The domestication of Cucurbita argyrosperma as revealed by the genome of its wild relative.</title>
        <authorList>
            <person name="Barrera-Redondo J."/>
            <person name="Sanchez-de la Vega G."/>
            <person name="Aguirre-Liguori J.A."/>
            <person name="Castellanos-Morales G."/>
            <person name="Gutierrez-Guerrero Y.T."/>
            <person name="Aguirre-Dugua X."/>
            <person name="Aguirre-Planter E."/>
            <person name="Tenaillon M.I."/>
            <person name="Lira-Saade R."/>
            <person name="Eguiarte L.E."/>
        </authorList>
    </citation>
    <scope>NUCLEOTIDE SEQUENCE [LARGE SCALE GENOMIC DNA]</scope>
    <source>
        <strain evidence="1">JBR-2021</strain>
    </source>
</reference>
<feature type="non-terminal residue" evidence="1">
    <location>
        <position position="1"/>
    </location>
</feature>
<comment type="caution">
    <text evidence="1">The sequence shown here is derived from an EMBL/GenBank/DDBJ whole genome shotgun (WGS) entry which is preliminary data.</text>
</comment>
<dbReference type="EMBL" id="JAGKQH010000002">
    <property type="protein sequence ID" value="KAG6605615.1"/>
    <property type="molecule type" value="Genomic_DNA"/>
</dbReference>
<sequence>MRTAAGAFWLSWRRRFLNFAINGQRSSQILLQFKLLAAHFGLIKPSPENVAESPFERPTSYVLLTEGRYPSLVTVPAVDLQARIKTSLPIIEYGDFVEKQGRVSPENKVDEENRKCTICLCEMERSETMRELSLPCLPSRLFGYVD</sequence>
<name>A0AAV6P2K0_9ROSI</name>
<proteinExistence type="predicted"/>
<organism evidence="1 2">
    <name type="scientific">Cucurbita argyrosperma subsp. sororia</name>
    <dbReference type="NCBI Taxonomy" id="37648"/>
    <lineage>
        <taxon>Eukaryota</taxon>
        <taxon>Viridiplantae</taxon>
        <taxon>Streptophyta</taxon>
        <taxon>Embryophyta</taxon>
        <taxon>Tracheophyta</taxon>
        <taxon>Spermatophyta</taxon>
        <taxon>Magnoliopsida</taxon>
        <taxon>eudicotyledons</taxon>
        <taxon>Gunneridae</taxon>
        <taxon>Pentapetalae</taxon>
        <taxon>rosids</taxon>
        <taxon>fabids</taxon>
        <taxon>Cucurbitales</taxon>
        <taxon>Cucurbitaceae</taxon>
        <taxon>Cucurbiteae</taxon>
        <taxon>Cucurbita</taxon>
    </lineage>
</organism>
<evidence type="ECO:0000313" key="1">
    <source>
        <dbReference type="EMBL" id="KAG6605615.1"/>
    </source>
</evidence>
<dbReference type="Proteomes" id="UP000685013">
    <property type="component" value="Chromosome 2"/>
</dbReference>
<accession>A0AAV6P2K0</accession>
<gene>
    <name evidence="1" type="ORF">SDJN03_02932</name>
</gene>
<evidence type="ECO:0000313" key="2">
    <source>
        <dbReference type="Proteomes" id="UP000685013"/>
    </source>
</evidence>
<dbReference type="AlphaFoldDB" id="A0AAV6P2K0"/>